<dbReference type="GO" id="GO:0070062">
    <property type="term" value="C:extracellular exosome"/>
    <property type="evidence" value="ECO:0007669"/>
    <property type="project" value="TreeGrafter"/>
</dbReference>
<dbReference type="VEuPathDB" id="VectorBase:GPPI006814"/>
<proteinExistence type="predicted"/>
<dbReference type="GO" id="GO:0031514">
    <property type="term" value="C:motile cilium"/>
    <property type="evidence" value="ECO:0007669"/>
    <property type="project" value="TreeGrafter"/>
</dbReference>
<feature type="compositionally biased region" description="Basic residues" evidence="3">
    <location>
        <begin position="379"/>
        <end position="391"/>
    </location>
</feature>
<evidence type="ECO:0000313" key="5">
    <source>
        <dbReference type="Proteomes" id="UP000092460"/>
    </source>
</evidence>
<evidence type="ECO:0000313" key="4">
    <source>
        <dbReference type="EnsemblMetazoa" id="GPPI006814-PA"/>
    </source>
</evidence>
<dbReference type="PANTHER" id="PTHR44314:SF1">
    <property type="entry name" value="CILIA- AND FLAGELLA-ASSOCIATED PROTEIN 70"/>
    <property type="match status" value="1"/>
</dbReference>
<keyword evidence="1" id="KW-0677">Repeat</keyword>
<dbReference type="Proteomes" id="UP000092460">
    <property type="component" value="Unassembled WGS sequence"/>
</dbReference>
<keyword evidence="2" id="KW-0802">TPR repeat</keyword>
<dbReference type="GO" id="GO:0060271">
    <property type="term" value="P:cilium assembly"/>
    <property type="evidence" value="ECO:0007669"/>
    <property type="project" value="TreeGrafter"/>
</dbReference>
<dbReference type="Gene3D" id="1.25.40.10">
    <property type="entry name" value="Tetratricopeptide repeat domain"/>
    <property type="match status" value="2"/>
</dbReference>
<dbReference type="PANTHER" id="PTHR44314">
    <property type="entry name" value="CILIA- AND FLAGELLA-ASSOCIATED PROTEIN 70"/>
    <property type="match status" value="1"/>
</dbReference>
<protein>
    <submittedName>
        <fullName evidence="4">Uncharacterized protein</fullName>
    </submittedName>
</protein>
<keyword evidence="5" id="KW-1185">Reference proteome</keyword>
<dbReference type="SUPFAM" id="SSF48452">
    <property type="entry name" value="TPR-like"/>
    <property type="match status" value="5"/>
</dbReference>
<dbReference type="EMBL" id="JXJN01002719">
    <property type="status" value="NOT_ANNOTATED_CDS"/>
    <property type="molecule type" value="Genomic_DNA"/>
</dbReference>
<dbReference type="EMBL" id="JXJN01002718">
    <property type="status" value="NOT_ANNOTATED_CDS"/>
    <property type="molecule type" value="Genomic_DNA"/>
</dbReference>
<evidence type="ECO:0000256" key="2">
    <source>
        <dbReference type="ARBA" id="ARBA00022803"/>
    </source>
</evidence>
<name>A0A1B0ASD0_9MUSC</name>
<dbReference type="EnsemblMetazoa" id="GPPI006814-RA">
    <property type="protein sequence ID" value="GPPI006814-PA"/>
    <property type="gene ID" value="GPPI006814"/>
</dbReference>
<dbReference type="STRING" id="67801.A0A1B0ASD0"/>
<feature type="compositionally biased region" description="Low complexity" evidence="3">
    <location>
        <begin position="367"/>
        <end position="378"/>
    </location>
</feature>
<sequence length="4779" mass="558880">MYTKSLIKRETPMRVFLYMQPKVIKYPREDNVLVNIVMEHPLRPITRLSDKRKPENVINVNTFDEEKPTFSITLDQDAYDDIEACIDSPLTLTLYEQLIKDDVSEISHESRSSHKLQGKPKAQGYLDLIHYFTKKRVMLNVNVLLYPLDPSDDKITCKMVWDIYSLMPLLKWVNLSNVLFLTFTSIYNIDGTFLNDYQKLCSALSLRINSSNKKERNDKIFICKYTGFSKEIIIEQTKFYKWENMKDPERNNGNSLAIFSENFNIHKIFHNVFCSENFNFNFWSIDTNNDYALVCNSLHRFILTDKMHISLEQYLANGPSEIIVDIFDESEPDKILLQGVIDLSIFMYPNVTACSFVVDLQPPNSLRRSSVPSSPISPGRKRSQSSPSLKHKQSEKDIVKPIFAIIKICVQAPITNAPMGEFAIFDTNSINVNMTRDIYKSCGSVKKGDPSTPSKETLCVQSYQLFDDNILQLKKNIAEGKLTLADAKEKSCETRDMCDRILPLIACDFNVRYPTNTNTEFMDLMTTVYRELVDRSYQLINANWGDSLLNSPIIASNLKDQFSNSSMLRFYMFIYNLELEEYKSARDYIQKPLNEQGQEGQLFINVCRIYLDYIKDKKDPEIEDKCENDLLIALRNLCEIEQPELAVGWMLLYCLYKRHNYQPGISYSRWQYENLIREGLFTEIEYLPRSLWAVFNDFKPFVNTVKAKNLWKGINLLLRLGLYNFAQLIYFEVIDDLTAVERYILNANFKLITKELEYFAIVNKFPVDKLPNSAELNAFVNLANGNIEYVRNPYDSSWIQYYASILAIEGFEDNFPFQLGILRYAFKMLAEKEFEMAITALDYASDSYGHGLVKSIVKAKALYHLGRLKEAELHLADGTNYNLFLPNVWAGLALINLRLGENYKALECWKYARSDPRFLIDEEILAELSKVDPDNINLRVVKIFSKQFCLLLNLMKKKLNMRSNKPKKSKASPIAAQTTQRVFLYMQPQTISYPIPEDENTYIEIELEHAKCTITQLRDHYTPENKIHLRTFEEERPTFSVTIERDSYDDVEAFSDAPLKLTLYEHYIPELSLSEGTVIHPPHRKMEDRWPLAQGYIDMMQFFIKWRYKKSIDVFLYPITPSQQSRTCKMSWDIYALTPIVKNLTCSNAIFITFMSLQNVEESLLDDCDDLVATISLQSKEPMEYSSEYRKVFICKHTAFAKKLVSDTTTGCQWESLKDPILQNYNCVGINSDIKLNLFGTIFKLIAAEDSEFSFPDLEVNVDYNLVCNSMHRYVLTDTMHKQLEQHVAKDNLHLIVEIFRESNPTNVLLQGFIDLAIFMYPKVNNCSFAVKMTPPPNYRRSSSIIETMSLVRSSLSNATPVFAVIRICIKTPITEPCRDFFASELTDTIYRNCWQTKGTKEALRANDESYEKSYRQFDNTICDLIDYIVRNNLYNTKDRNYFQGQILNTANHVLPLLACDFNIRYPTKTSIEFANLMTTVYEELVKRVHNLLTKDDEIKNITCTDIQQNMIFRMNLAKLMHEVDNCDMSEYLFDQLEQDYGNNSLFRFYKFISDIEMAKYDSARKYLELPYLKRDMGGELFTEDLNSEKQTADENLLIALNEFCENTQPKSQIGWILLFCVYKRYKYRPGMEYSRWKYKNLFKNVSLKIKYMPRSRWIMFNSFTPNLTSPKGQYFWSAIEVLLELGLYQFAAWIFDEIADECLDVEKYILETSFMFHLRQADKNFVARQFSEDYGYILALPDLDDTCKYEVGILRYGYRMIKLKKFNNAIRAFYFFGNEQQLQVVTCVGNAIALYYTGHLEKSKEWFIQATNYGMYFPDVWAYLAVIDLRLGDYMTALKCWKYARLAFDKNGQPSKPLANECNRPVFLYLQPKNISYPNEDDVSVDILLEHASNAISKLSDCFALDLVIRKNTFASERPTFSMTIKQDCIEDIISFGDTPIVLTAYEYCSEDGMEEESLEESGQNRTLQGQLVAQGHLDMLQFFTKKRCNSSIDVFLYPLDPSDYSRTYKITLDVYSLMPLIKDVQFSNIIYLSFKSLFNVEADLLDNCDNLVAKFSWQSKVPNAKNEYEKEFICKYTVFTKTIISDQNLYYTWESLKNSNFKKDQSMGVASALTLNLHQLFDNILRTEGVNFDLDSIDMDKDYALVCNSIHRFILTNRMHVALEKALVCDKYKIIIEMINENRPREILLQGFIDPSIFLYPEVTNCSFAVAMKSPSPVTPPTAEAKTSKTLNVREQKQEIVPEVQEKTTFALIKICLKAPITEPAEDLLDVYNVIAMKRDIFKNCWLKKPCKPRCSTSAEKQYAYSYKSFDDAVLELIKFIRIHNICSINGDKHLYREQVGDMADRILPLISCDFNVRQPTNTNMEFMNLMTKVFHELSERCYRLIKREARYNIEPISLTQINITRLLYEVENDEMNQYLTEKLEQTWGNNEMYLFYKFIYDLELKNYDAAEEYLKISVYDENLELIIDICELYLNYIKNTIDTSFEGDIEETLLIGLMHFCEMAHPKSPVGWMLLYCVYKKHNYRPGMDYARWHYENRINVPFIEINNLPTSRWEIFNHFEPTLRTEKAKYFWKAITFLLKLGLYIFAQWMYEDIAEQLPKIERYILDASFKLATNQVEDFRIVETMQVDSPINAADLRAFVDLVNGNIEYLRSPNNLSWVHNYASIFNVGRLEDISPFHLGILRYACYMLREKEFETAIYAFDFADDIPEIVRCIGKAKAFYHLDRLREAEQQFALSTTYNIYYPSVWANLALINLRLGKNYEATNSLKIYLTTKTMEVPKGDYEYHLLIADRKSRVTKKQNRRLKSLVQLSEPLQVVKVFPPKPARVFLYIQPQNIKYERAKSISVSISLEHEINTLTKLTDFYKEDNEIHMDTFWEEKPTFTLTIKQDDLADIEKFIESPMKLILYENVLSDPNEVDFADTKEKVPVKKATAYGHVDLIQFFEKKRSHRSVETFLYPLDVSWASDSCKITWKIYTLMPIMREVRLSNVIFIGLTSLFNIEDSILDNCDDLVAKLSFQSRDLNESATYEKIFICKYTAFTKQIISEQNTFYKWEKLKDPEIENYASLGIYSGIKFSIGNLFTKLLRTENVDFNFEGIDKDQDYALVCNSMHRFILTDERHTDLEKHLACDKYEIIVEIYKESDPEAILLQGFIDLSIFMYPGVINCSFAVELKPPMRASLTMSRYSKSWGNQKSVYSENYLDGIVKKTTFTVISVCTKLPITEPAEDLNETYNNYKVQCDIFKDCWKREVKKKTVSLYEERIVALSEERTCEEKYKLFDDQILRLIRHMAENNTLSRPDNNKSFFCTQITNIVNRILPLIACDFNVRYPTKTNAEFVDLMTIVFRELTERCSGLVQEALKDLLFRHTIAGNDMQSLLIREMNFAKLLYHMGNKEMSQYLFDMLDKKYNRYALYRFYVFLYNVEMENFELARQYLNRPWQERYEDGGISVTNLCEIYLDYMEDINSVDGENNAAENLLKALTHYCEEVQPKIPIGWMILYCIYKKHDYRPGMSYARWKYENVMENLFFKIEYIPKSRWQIFNNFQPKLGTERQTYFWKACEVLLQLGLYHFAWLLFEEIADELEEVERYILNTSFKLAVNLIKSKFITRSFSSAAKSSDELVDLLSSKAFMCLVNGNIEYYRQPNGSAAMSHYGAILDIKNARRDSRFQLGILRYAYRMLEEKEFDEALEAFQFASTSDADELIANIGKAKALYFLNHLEEAELYFAEATRFTIYLPNTWAYLALINLRLGENYKALLCWEYAHLEPDVLIHKEILNELANVDIEDISLYDYTSQAFRVFLYLKPTKITYRREPHGSVDITLEHQFSPISKLTDFHKADNVIRLDTFSEERPTFSLPIKQDDIDQLMEFSDSPLKLTLYENKFPEKDSSYTTGNGSTELDVKSLTRVAVAQGYLDLLPYFSLGRTQASLNIFLYPLSSSWDSGNCQIMWDVYSLMPLIKEVKLSNIIFISFGSLFNVANSLLDICDDLVATLSWRSKDPKKVMYKKLFICKYTAFSKKTINKQNVFYKWQNLKDPTLKNCDSLGIYSDVNFSIYKIFSDLLCTENAEFDFADIDMRADFALVCNSIHRFVLTDKTHAAFESLLSSDQYEISVEIFKQSAPNVILLQGSIDLSVFMYPKVTSCSFAIELKRPTISKSFTSRSKISRQSQKSYKTLNTETSTDEISKKNAFAIIDICLKLPITEPAENLNEVFNLGEVQRNIFSDCWKRGPRSVRKKESVQLLENIECKQSYKSFDDNILQILHYLVQNNIQSISESKSYCREQVKNLVSRILPLIACDFNIRCPTETNIEFVNLTTIVFRELSERCYGLIQQITKNSLFGPDIEVIILREINFAKFLYHIGNEDMSRHLFNVLEKKYGRNPVYRFSMFLYDIEIENFKSAREYLNIPLTHIHVDALFVIDLCELYMDYMDDIKSAKDKCNTTENLLKALRHYCEEVNPKFPVGWMVLYCVYKKHDYRPGMSYTRWKYENLMDALFTDIKRIPKSRWKLLNDFQPSLKTRRGKYFWQACEFLLKLGLYYFARWLFDDIINELGEVEIYIVDASLKLAEKHVPPVFALRTPSLVGNEDNVLSKADELNAFVYLVNGNIEYYRDPDALDAMEHYGSLLDIKGVNKDSRFELGILRYAYRMLEEKQFEEALKAFEFVRSGDHRIVGYVGKAKALYFLDRFEEAEIYFAKTTRFYMHLPDVWAYLAMINLRLGQNYRALECWKYARLVLLIINNIETIEQSICIFFIYLSSFRILTCVDIFKLYIYFHTYS</sequence>
<evidence type="ECO:0000256" key="3">
    <source>
        <dbReference type="SAM" id="MobiDB-lite"/>
    </source>
</evidence>
<evidence type="ECO:0000256" key="1">
    <source>
        <dbReference type="ARBA" id="ARBA00022737"/>
    </source>
</evidence>
<dbReference type="GO" id="GO:0003341">
    <property type="term" value="P:cilium movement"/>
    <property type="evidence" value="ECO:0007669"/>
    <property type="project" value="TreeGrafter"/>
</dbReference>
<feature type="region of interest" description="Disordered" evidence="3">
    <location>
        <begin position="367"/>
        <end position="394"/>
    </location>
</feature>
<reference evidence="5" key="1">
    <citation type="submission" date="2015-01" db="EMBL/GenBank/DDBJ databases">
        <authorList>
            <person name="Aksoy S."/>
            <person name="Warren W."/>
            <person name="Wilson R.K."/>
        </authorList>
    </citation>
    <scope>NUCLEOTIDE SEQUENCE [LARGE SCALE GENOMIC DNA]</scope>
    <source>
        <strain evidence="5">IAEA</strain>
    </source>
</reference>
<reference evidence="4" key="2">
    <citation type="submission" date="2020-05" db="UniProtKB">
        <authorList>
            <consortium name="EnsemblMetazoa"/>
        </authorList>
    </citation>
    <scope>IDENTIFICATION</scope>
    <source>
        <strain evidence="4">IAEA</strain>
    </source>
</reference>
<dbReference type="InterPro" id="IPR052628">
    <property type="entry name" value="CFAP70"/>
</dbReference>
<organism evidence="4 5">
    <name type="scientific">Glossina palpalis gambiensis</name>
    <dbReference type="NCBI Taxonomy" id="67801"/>
    <lineage>
        <taxon>Eukaryota</taxon>
        <taxon>Metazoa</taxon>
        <taxon>Ecdysozoa</taxon>
        <taxon>Arthropoda</taxon>
        <taxon>Hexapoda</taxon>
        <taxon>Insecta</taxon>
        <taxon>Pterygota</taxon>
        <taxon>Neoptera</taxon>
        <taxon>Endopterygota</taxon>
        <taxon>Diptera</taxon>
        <taxon>Brachycera</taxon>
        <taxon>Muscomorpha</taxon>
        <taxon>Hippoboscoidea</taxon>
        <taxon>Glossinidae</taxon>
        <taxon>Glossina</taxon>
    </lineage>
</organism>
<accession>A0A1B0ASD0</accession>
<dbReference type="InterPro" id="IPR011990">
    <property type="entry name" value="TPR-like_helical_dom_sf"/>
</dbReference>